<comment type="similarity">
    <text evidence="2 12">Belongs to the glycosyl hydrolase 17 family.</text>
</comment>
<dbReference type="Gene3D" id="3.20.20.80">
    <property type="entry name" value="Glycosidases"/>
    <property type="match status" value="2"/>
</dbReference>
<evidence type="ECO:0000256" key="6">
    <source>
        <dbReference type="ARBA" id="ARBA00022801"/>
    </source>
</evidence>
<evidence type="ECO:0000256" key="10">
    <source>
        <dbReference type="ARBA" id="ARBA00038929"/>
    </source>
</evidence>
<keyword evidence="4" id="KW-0964">Secreted</keyword>
<dbReference type="EMBL" id="JBBPHU010000012">
    <property type="protein sequence ID" value="KAK7511596.1"/>
    <property type="molecule type" value="Genomic_DNA"/>
</dbReference>
<evidence type="ECO:0000256" key="2">
    <source>
        <dbReference type="ARBA" id="ARBA00008773"/>
    </source>
</evidence>
<evidence type="ECO:0000256" key="3">
    <source>
        <dbReference type="ARBA" id="ARBA00022512"/>
    </source>
</evidence>
<dbReference type="InterPro" id="IPR000490">
    <property type="entry name" value="Glyco_hydro_17"/>
</dbReference>
<gene>
    <name evidence="14" type="ORF">IWZ03DRAFT_317574</name>
</gene>
<feature type="chain" id="PRO_5047089223" description="glucan 1,3-beta-glucosidase" evidence="13">
    <location>
        <begin position="21"/>
        <end position="309"/>
    </location>
</feature>
<dbReference type="PANTHER" id="PTHR16631">
    <property type="entry name" value="GLUCAN 1,3-BETA-GLUCOSIDASE"/>
    <property type="match status" value="1"/>
</dbReference>
<dbReference type="SUPFAM" id="SSF51445">
    <property type="entry name" value="(Trans)glycosidases"/>
    <property type="match status" value="1"/>
</dbReference>
<dbReference type="Proteomes" id="UP001363622">
    <property type="component" value="Unassembled WGS sequence"/>
</dbReference>
<keyword evidence="6" id="KW-0378">Hydrolase</keyword>
<comment type="caution">
    <text evidence="14">The sequence shown here is derived from an EMBL/GenBank/DDBJ whole genome shotgun (WGS) entry which is preliminary data.</text>
</comment>
<sequence length="309" mass="32887">MRLSSVLTLSTALLMAPAAADPAGRLGLALGTNKIDGSCKEQRDYEDDFDAIKAQSGATMVRGYSSSSCNVAQNILPAAKAKGFQVMLGVWPDTDESFQADKEALQKFATDEFAKVLIGVSVGSEALYRGNFTAKQLLDKVNEIKRILPKGVPCGPADSWNKYADGTADDLIRGGVDLLLVNGFAYWQGQPIAHASATFFNDISTAIAHIQTVAGGPDKTPAIYVGESGWPSTGGSKYGEAEASTENAATYFSQSICGMIKWGINAFVFSAFDEPGKPDSVGKSGQSADEKHWGVMTPDRKAKYDLKCK</sequence>
<dbReference type="Pfam" id="PF00332">
    <property type="entry name" value="Glyco_hydro_17"/>
    <property type="match status" value="1"/>
</dbReference>
<evidence type="ECO:0000256" key="7">
    <source>
        <dbReference type="ARBA" id="ARBA00023180"/>
    </source>
</evidence>
<comment type="catalytic activity">
    <reaction evidence="9">
        <text>Successive hydrolysis of beta-D-glucose units from the non-reducing ends of (1-&gt;3)-beta-D-glucans, releasing alpha-glucose.</text>
        <dbReference type="EC" id="3.2.1.58"/>
    </reaction>
</comment>
<evidence type="ECO:0000256" key="4">
    <source>
        <dbReference type="ARBA" id="ARBA00022525"/>
    </source>
</evidence>
<evidence type="ECO:0000256" key="9">
    <source>
        <dbReference type="ARBA" id="ARBA00036824"/>
    </source>
</evidence>
<organism evidence="14 15">
    <name type="scientific">Phyllosticta citriasiana</name>
    <dbReference type="NCBI Taxonomy" id="595635"/>
    <lineage>
        <taxon>Eukaryota</taxon>
        <taxon>Fungi</taxon>
        <taxon>Dikarya</taxon>
        <taxon>Ascomycota</taxon>
        <taxon>Pezizomycotina</taxon>
        <taxon>Dothideomycetes</taxon>
        <taxon>Dothideomycetes incertae sedis</taxon>
        <taxon>Botryosphaeriales</taxon>
        <taxon>Phyllostictaceae</taxon>
        <taxon>Phyllosticta</taxon>
    </lineage>
</organism>
<evidence type="ECO:0000256" key="11">
    <source>
        <dbReference type="ARBA" id="ARBA00041761"/>
    </source>
</evidence>
<evidence type="ECO:0000313" key="15">
    <source>
        <dbReference type="Proteomes" id="UP001363622"/>
    </source>
</evidence>
<evidence type="ECO:0000256" key="1">
    <source>
        <dbReference type="ARBA" id="ARBA00004191"/>
    </source>
</evidence>
<proteinExistence type="inferred from homology"/>
<evidence type="ECO:0000256" key="5">
    <source>
        <dbReference type="ARBA" id="ARBA00022729"/>
    </source>
</evidence>
<comment type="subcellular location">
    <subcellularLocation>
        <location evidence="1">Secreted</location>
        <location evidence="1">Cell wall</location>
    </subcellularLocation>
</comment>
<keyword evidence="15" id="KW-1185">Reference proteome</keyword>
<evidence type="ECO:0000256" key="8">
    <source>
        <dbReference type="ARBA" id="ARBA00023295"/>
    </source>
</evidence>
<protein>
    <recommendedName>
        <fullName evidence="10">glucan 1,3-beta-glucosidase</fullName>
        <ecNumber evidence="10">3.2.1.58</ecNumber>
    </recommendedName>
    <alternativeName>
        <fullName evidence="11">Exo-1,3-beta-glucanase</fullName>
    </alternativeName>
</protein>
<accession>A0ABR1KBL1</accession>
<keyword evidence="7" id="KW-0325">Glycoprotein</keyword>
<keyword evidence="5 13" id="KW-0732">Signal</keyword>
<evidence type="ECO:0000313" key="14">
    <source>
        <dbReference type="EMBL" id="KAK7511596.1"/>
    </source>
</evidence>
<dbReference type="PANTHER" id="PTHR16631:SF26">
    <property type="entry name" value="GLUCAN 1,3-BETA-GLUCOSIDASE"/>
    <property type="match status" value="1"/>
</dbReference>
<evidence type="ECO:0000256" key="13">
    <source>
        <dbReference type="SAM" id="SignalP"/>
    </source>
</evidence>
<dbReference type="InterPro" id="IPR050732">
    <property type="entry name" value="Beta-glucan_modifiers"/>
</dbReference>
<feature type="signal peptide" evidence="13">
    <location>
        <begin position="1"/>
        <end position="20"/>
    </location>
</feature>
<name>A0ABR1KBL1_9PEZI</name>
<dbReference type="EC" id="3.2.1.58" evidence="10"/>
<evidence type="ECO:0000256" key="12">
    <source>
        <dbReference type="RuleBase" id="RU004335"/>
    </source>
</evidence>
<keyword evidence="3" id="KW-0134">Cell wall</keyword>
<keyword evidence="8" id="KW-0326">Glycosidase</keyword>
<reference evidence="14 15" key="1">
    <citation type="submission" date="2024-04" db="EMBL/GenBank/DDBJ databases">
        <title>Phyllosticta paracitricarpa is synonymous to the EU quarantine fungus P. citricarpa based on phylogenomic analyses.</title>
        <authorList>
            <consortium name="Lawrence Berkeley National Laboratory"/>
            <person name="Van Ingen-Buijs V.A."/>
            <person name="Van Westerhoven A.C."/>
            <person name="Haridas S."/>
            <person name="Skiadas P."/>
            <person name="Martin F."/>
            <person name="Groenewald J.Z."/>
            <person name="Crous P.W."/>
            <person name="Seidl M.F."/>
        </authorList>
    </citation>
    <scope>NUCLEOTIDE SEQUENCE [LARGE SCALE GENOMIC DNA]</scope>
    <source>
        <strain evidence="14 15">CBS 123371</strain>
    </source>
</reference>
<dbReference type="InterPro" id="IPR017853">
    <property type="entry name" value="GH"/>
</dbReference>